<dbReference type="Proteomes" id="UP000681720">
    <property type="component" value="Unassembled WGS sequence"/>
</dbReference>
<accession>A0A820ADC0</accession>
<dbReference type="EMBL" id="CAJOBG010006055">
    <property type="protein sequence ID" value="CAF4174427.1"/>
    <property type="molecule type" value="Genomic_DNA"/>
</dbReference>
<keyword evidence="7" id="KW-1185">Reference proteome</keyword>
<keyword evidence="1" id="KW-0812">Transmembrane</keyword>
<dbReference type="EMBL" id="CAJNOV010018649">
    <property type="protein sequence ID" value="CAF1622999.1"/>
    <property type="molecule type" value="Genomic_DNA"/>
</dbReference>
<dbReference type="EMBL" id="CAJOBJ010006606">
    <property type="protein sequence ID" value="CAF4064858.1"/>
    <property type="molecule type" value="Genomic_DNA"/>
</dbReference>
<comment type="caution">
    <text evidence="6">The sequence shown here is derived from an EMBL/GenBank/DDBJ whole genome shotgun (WGS) entry which is preliminary data.</text>
</comment>
<sequence length="86" mass="9892">MLLMTIGIYASFSFAYAIFLIYQQITQYCIKSAEQTQIETVVRNLCLFSSGIPFCTSGYANLVVSKTLRREAKKSLSWKRMFSIDR</sequence>
<dbReference type="EMBL" id="CAJOBI010007672">
    <property type="protein sequence ID" value="CAF4091945.1"/>
    <property type="molecule type" value="Genomic_DNA"/>
</dbReference>
<feature type="transmembrane region" description="Helical" evidence="1">
    <location>
        <begin position="6"/>
        <end position="22"/>
    </location>
</feature>
<keyword evidence="1" id="KW-0472">Membrane</keyword>
<evidence type="ECO:0000313" key="2">
    <source>
        <dbReference type="EMBL" id="CAF1622999.1"/>
    </source>
</evidence>
<dbReference type="Proteomes" id="UP000663855">
    <property type="component" value="Unassembled WGS sequence"/>
</dbReference>
<dbReference type="Proteomes" id="UP000681967">
    <property type="component" value="Unassembled WGS sequence"/>
</dbReference>
<evidence type="ECO:0000313" key="6">
    <source>
        <dbReference type="EMBL" id="CAF4174427.1"/>
    </source>
</evidence>
<evidence type="ECO:0000313" key="4">
    <source>
        <dbReference type="EMBL" id="CAF4064858.1"/>
    </source>
</evidence>
<gene>
    <name evidence="3" type="ORF">BYL167_LOCUS13495</name>
    <name evidence="2" type="ORF">CJN711_LOCUS38257</name>
    <name evidence="4" type="ORF">GIL414_LOCUS15172</name>
    <name evidence="6" type="ORF">OVN521_LOCUS24897</name>
    <name evidence="5" type="ORF">SMN809_LOCUS16887</name>
</gene>
<dbReference type="EMBL" id="CAJOBH010004642">
    <property type="protein sequence ID" value="CAF3997453.1"/>
    <property type="molecule type" value="Genomic_DNA"/>
</dbReference>
<keyword evidence="1" id="KW-1133">Transmembrane helix</keyword>
<evidence type="ECO:0000256" key="1">
    <source>
        <dbReference type="SAM" id="Phobius"/>
    </source>
</evidence>
<evidence type="ECO:0000313" key="3">
    <source>
        <dbReference type="EMBL" id="CAF3997453.1"/>
    </source>
</evidence>
<evidence type="ECO:0000313" key="7">
    <source>
        <dbReference type="Proteomes" id="UP000663866"/>
    </source>
</evidence>
<dbReference type="AlphaFoldDB" id="A0A820ADC0"/>
<evidence type="ECO:0000313" key="5">
    <source>
        <dbReference type="EMBL" id="CAF4091945.1"/>
    </source>
</evidence>
<protein>
    <submittedName>
        <fullName evidence="6">Uncharacterized protein</fullName>
    </submittedName>
</protein>
<dbReference type="Proteomes" id="UP000676336">
    <property type="component" value="Unassembled WGS sequence"/>
</dbReference>
<proteinExistence type="predicted"/>
<name>A0A820ADC0_9BILA</name>
<organism evidence="6 7">
    <name type="scientific">Rotaria magnacalcarata</name>
    <dbReference type="NCBI Taxonomy" id="392030"/>
    <lineage>
        <taxon>Eukaryota</taxon>
        <taxon>Metazoa</taxon>
        <taxon>Spiralia</taxon>
        <taxon>Gnathifera</taxon>
        <taxon>Rotifera</taxon>
        <taxon>Eurotatoria</taxon>
        <taxon>Bdelloidea</taxon>
        <taxon>Philodinida</taxon>
        <taxon>Philodinidae</taxon>
        <taxon>Rotaria</taxon>
    </lineage>
</organism>
<reference evidence="6" key="1">
    <citation type="submission" date="2021-02" db="EMBL/GenBank/DDBJ databases">
        <authorList>
            <person name="Nowell W R."/>
        </authorList>
    </citation>
    <scope>NUCLEOTIDE SEQUENCE</scope>
</reference>
<dbReference type="Proteomes" id="UP000663866">
    <property type="component" value="Unassembled WGS sequence"/>
</dbReference>